<dbReference type="AlphaFoldDB" id="A0A9P3PDZ2"/>
<feature type="compositionally biased region" description="Polar residues" evidence="1">
    <location>
        <begin position="1104"/>
        <end position="1118"/>
    </location>
</feature>
<dbReference type="Proteomes" id="UP001063166">
    <property type="component" value="Unassembled WGS sequence"/>
</dbReference>
<dbReference type="EMBL" id="BRPK01000001">
    <property type="protein sequence ID" value="GLB33844.1"/>
    <property type="molecule type" value="Genomic_DNA"/>
</dbReference>
<feature type="region of interest" description="Disordered" evidence="1">
    <location>
        <begin position="114"/>
        <end position="133"/>
    </location>
</feature>
<feature type="compositionally biased region" description="Pro residues" evidence="1">
    <location>
        <begin position="1173"/>
        <end position="1184"/>
    </location>
</feature>
<feature type="compositionally biased region" description="Low complexity" evidence="1">
    <location>
        <begin position="114"/>
        <end position="124"/>
    </location>
</feature>
<keyword evidence="3" id="KW-1185">Reference proteome</keyword>
<feature type="region of interest" description="Disordered" evidence="1">
    <location>
        <begin position="1027"/>
        <end position="1063"/>
    </location>
</feature>
<evidence type="ECO:0000256" key="1">
    <source>
        <dbReference type="SAM" id="MobiDB-lite"/>
    </source>
</evidence>
<proteinExistence type="predicted"/>
<comment type="caution">
    <text evidence="2">The sequence shown here is derived from an EMBL/GenBank/DDBJ whole genome shotgun (WGS) entry which is preliminary data.</text>
</comment>
<reference evidence="2" key="1">
    <citation type="submission" date="2022-07" db="EMBL/GenBank/DDBJ databases">
        <title>The genome of Lyophyllum shimeji provides insight into the initial evolution of ectomycorrhizal fungal genome.</title>
        <authorList>
            <person name="Kobayashi Y."/>
            <person name="Shibata T."/>
            <person name="Hirakawa H."/>
            <person name="Shigenobu S."/>
            <person name="Nishiyama T."/>
            <person name="Yamada A."/>
            <person name="Hasebe M."/>
            <person name="Kawaguchi M."/>
        </authorList>
    </citation>
    <scope>NUCLEOTIDE SEQUENCE</scope>
    <source>
        <strain evidence="2">AT787</strain>
    </source>
</reference>
<feature type="region of interest" description="Disordered" evidence="1">
    <location>
        <begin position="1092"/>
        <end position="1148"/>
    </location>
</feature>
<gene>
    <name evidence="2" type="ORF">LshimejAT787_0107280</name>
</gene>
<evidence type="ECO:0000313" key="3">
    <source>
        <dbReference type="Proteomes" id="UP001063166"/>
    </source>
</evidence>
<protein>
    <submittedName>
        <fullName evidence="2">Uncharacterized protein</fullName>
    </submittedName>
</protein>
<feature type="compositionally biased region" description="Polar residues" evidence="1">
    <location>
        <begin position="1030"/>
        <end position="1039"/>
    </location>
</feature>
<organism evidence="2 3">
    <name type="scientific">Lyophyllum shimeji</name>
    <name type="common">Hon-shimeji</name>
    <name type="synonym">Tricholoma shimeji</name>
    <dbReference type="NCBI Taxonomy" id="47721"/>
    <lineage>
        <taxon>Eukaryota</taxon>
        <taxon>Fungi</taxon>
        <taxon>Dikarya</taxon>
        <taxon>Basidiomycota</taxon>
        <taxon>Agaricomycotina</taxon>
        <taxon>Agaricomycetes</taxon>
        <taxon>Agaricomycetidae</taxon>
        <taxon>Agaricales</taxon>
        <taxon>Tricholomatineae</taxon>
        <taxon>Lyophyllaceae</taxon>
        <taxon>Lyophyllum</taxon>
    </lineage>
</organism>
<name>A0A9P3PDZ2_LYOSH</name>
<evidence type="ECO:0000313" key="2">
    <source>
        <dbReference type="EMBL" id="GLB33844.1"/>
    </source>
</evidence>
<feature type="region of interest" description="Disordered" evidence="1">
    <location>
        <begin position="66"/>
        <end position="107"/>
    </location>
</feature>
<feature type="region of interest" description="Disordered" evidence="1">
    <location>
        <begin position="1168"/>
        <end position="1198"/>
    </location>
</feature>
<dbReference type="OrthoDB" id="3269353at2759"/>
<sequence length="1198" mass="132316">MTPRISDETWPCIWSHVFEASAAPRPPITGKIEFDIDMRQARWYAAWMASSHRDYVEHLYSANPSIAPSVANGRGESRTTFDDVEDQDESRSTTPATRHVPRKLSLVDRYDMMSSRSGSRSASRTALSPPEHVQVTTQVLSPIFQEEEPKSARDALDSRVKSWRASAVLKPTPLAATGQTSLEPANMPNTLPIEDSLLDTPDEELNLADFSWSISSAGPSDYDSLSPMSCERLPSVHIAHRMEGSVCLTPSDCTSFGPSDYTLPSPGPSVPRLPSPDIAHRMYDDVPPTPLTATSWGAPLELPPSPFSSYRAPSIDLGERLVYSRPVTPSSATSWGPASWPCSPLSSEYGPPSIHLADRGNCSRPVTPSTATSWGAPLSYPPSPATPFRVRTPDVGDRGYEDSELERGWRHVPWGHLWPYVGDSSTSRLSQPMASAAHEHRPWQHSWPFMAHSSHLQHAPTRSLGQHAGIPWGLSWPYVALHDVSHASESGAPPSVPIPSVYPRLIIYQPVYHHFDLYPAVVLAKNGSPGYPSFDLHPPLRLDASPRMSPQLQPVVVKLHSCYPVFDLYPAIYPQCVYEIYPPVAVNDVPVILTNVAPRYPTFNLYPAVYPHVVPYPPVFGAHSSNKGLTQKTRGYPDFDLYSATAARQTGMKAKERSSGFPDFNLYPPVEHSGASDNDRAVALRAVLVTPNAGYPHFNLYPAVYPHFDLYPALDRSDDYATSGARLRAEYPYLILYPPVAAKPNASSVKLATYPVVDLYPAVYPAFNIYPRVETAPAENAFATRSGYPCFELYPPVSSESSKRPARKPMSMRASCSYPIFDLYPPVYPFLEIYPALPRTCKTPNTMGFGYPVFNLYPPSAASFDSPPNLVEYVEYPTFNPYPAIASKTSDADEAEKARAINVKVEARYPAFDLYPAVYPYFNLWPAVDQPRMVPRPSKPSSRSKPSRLTHSELHAMVMMERIGKIGSFGFFESSSHPPSRLVKSHDDLHHAVFPDGVVVTPSGTLGSRYPEVDLRNMSFSDELLARRSLPTSQPSTRLPPSIASGPIRHLPPPPPSHDAHLSSAFGLIPRHDFDDDVPPTGVSTRKRALISRFPQDVEPHQSPGLTRASSLKNSSSLLPEVSDKLGRSNSLSATPKLPPPRKRDSLVSQRVRAYNSSQDGIQLSMETLSKFPAPPMPPVPRAPMPKRLDTSKYPFMR</sequence>
<accession>A0A9P3PDZ2</accession>